<accession>A0A137NTA3</accession>
<dbReference type="GO" id="GO:0005681">
    <property type="term" value="C:spliceosomal complex"/>
    <property type="evidence" value="ECO:0007669"/>
    <property type="project" value="TreeGrafter"/>
</dbReference>
<dbReference type="PANTHER" id="PTHR18806:SF4">
    <property type="entry name" value="RNA-BINDING PROTEIN 25"/>
    <property type="match status" value="1"/>
</dbReference>
<organism evidence="5 6">
    <name type="scientific">Conidiobolus coronatus (strain ATCC 28846 / CBS 209.66 / NRRL 28638)</name>
    <name type="common">Delacroixia coronata</name>
    <dbReference type="NCBI Taxonomy" id="796925"/>
    <lineage>
        <taxon>Eukaryota</taxon>
        <taxon>Fungi</taxon>
        <taxon>Fungi incertae sedis</taxon>
        <taxon>Zoopagomycota</taxon>
        <taxon>Entomophthoromycotina</taxon>
        <taxon>Entomophthoromycetes</taxon>
        <taxon>Entomophthorales</taxon>
        <taxon>Ancylistaceae</taxon>
        <taxon>Conidiobolus</taxon>
    </lineage>
</organism>
<feature type="compositionally biased region" description="Polar residues" evidence="2">
    <location>
        <begin position="337"/>
        <end position="355"/>
    </location>
</feature>
<dbReference type="InterPro" id="IPR052768">
    <property type="entry name" value="RBM25"/>
</dbReference>
<dbReference type="InterPro" id="IPR034268">
    <property type="entry name" value="RBM25_RRM"/>
</dbReference>
<dbReference type="PANTHER" id="PTHR18806">
    <property type="entry name" value="RBM25 PROTEIN"/>
    <property type="match status" value="1"/>
</dbReference>
<sequence>MYQNFKGANLSSFPTYQSGFQPNNPIFLFIGTITDFVSDEAIEEIFKICGELNSWLRPKDINGISKNFGFCEFSDLESIFKVLKYLNQLELPSPKLGVQTRKLTIKIDNQHKKTIEEYSKTRISADDESDIESQIRGEIQKVIQKNILEIRALQEKDLADLVGKEVSELRMLADSNTQSHSDQNGADNSDDDEDQILKKHEKETKELYEAYYERIKHWELREKDKLRTYEKDKATDAMDFEKREERKATSAELMKTWDDDLEMEKGSHEYYKDRSEWWQRRQPILKRELDQDERDRLQEKMEIEAKNKRIDLNSRPDETGSISDTNTNEEAFHTDASKSNVPTPQPSTKLTLNLSTHRKRVPVSTTPAIADQHDSDDESSSKAQRKLVPLEYSDSEEESEARRKKKIKTLVDSIPADKEPLFKWSIRWDQVDSSIYSKLKNFTDKKIQEYLGVPEPQLVKFIMDGVASQKSPYDLVNSLDGALDQDSELFVLKLWRMLIFESEAKYLHIR</sequence>
<dbReference type="InterPro" id="IPR000504">
    <property type="entry name" value="RRM_dom"/>
</dbReference>
<dbReference type="InterPro" id="IPR012677">
    <property type="entry name" value="Nucleotide-bd_a/b_plait_sf"/>
</dbReference>
<keyword evidence="6" id="KW-1185">Reference proteome</keyword>
<evidence type="ECO:0000256" key="1">
    <source>
        <dbReference type="PROSITE-ProRule" id="PRU00176"/>
    </source>
</evidence>
<evidence type="ECO:0000313" key="6">
    <source>
        <dbReference type="Proteomes" id="UP000070444"/>
    </source>
</evidence>
<dbReference type="OrthoDB" id="6275295at2759"/>
<gene>
    <name evidence="5" type="ORF">CONCODRAFT_87648</name>
</gene>
<dbReference type="SUPFAM" id="SSF54928">
    <property type="entry name" value="RNA-binding domain, RBD"/>
    <property type="match status" value="1"/>
</dbReference>
<proteinExistence type="predicted"/>
<dbReference type="AlphaFoldDB" id="A0A137NTA3"/>
<evidence type="ECO:0008006" key="7">
    <source>
        <dbReference type="Google" id="ProtNLM"/>
    </source>
</evidence>
<feature type="domain" description="RRM" evidence="3">
    <location>
        <begin position="26"/>
        <end position="110"/>
    </location>
</feature>
<dbReference type="Gene3D" id="1.20.1390.10">
    <property type="entry name" value="PWI domain"/>
    <property type="match status" value="1"/>
</dbReference>
<name>A0A137NTA3_CONC2</name>
<dbReference type="InterPro" id="IPR035979">
    <property type="entry name" value="RBD_domain_sf"/>
</dbReference>
<dbReference type="CDD" id="cd12446">
    <property type="entry name" value="RRM_RBM25"/>
    <property type="match status" value="1"/>
</dbReference>
<evidence type="ECO:0000259" key="3">
    <source>
        <dbReference type="PROSITE" id="PS50102"/>
    </source>
</evidence>
<dbReference type="EMBL" id="KQ964787">
    <property type="protein sequence ID" value="KXN65976.1"/>
    <property type="molecule type" value="Genomic_DNA"/>
</dbReference>
<dbReference type="Pfam" id="PF01480">
    <property type="entry name" value="PWI"/>
    <property type="match status" value="1"/>
</dbReference>
<keyword evidence="1" id="KW-0694">RNA-binding</keyword>
<dbReference type="Proteomes" id="UP000070444">
    <property type="component" value="Unassembled WGS sequence"/>
</dbReference>
<dbReference type="PROSITE" id="PS51025">
    <property type="entry name" value="PWI"/>
    <property type="match status" value="1"/>
</dbReference>
<feature type="non-terminal residue" evidence="5">
    <location>
        <position position="1"/>
    </location>
</feature>
<evidence type="ECO:0000259" key="4">
    <source>
        <dbReference type="PROSITE" id="PS51025"/>
    </source>
</evidence>
<dbReference type="Gene3D" id="3.30.70.330">
    <property type="match status" value="2"/>
</dbReference>
<dbReference type="Pfam" id="PF00076">
    <property type="entry name" value="RRM_1"/>
    <property type="match status" value="1"/>
</dbReference>
<dbReference type="SMART" id="SM00311">
    <property type="entry name" value="PWI"/>
    <property type="match status" value="1"/>
</dbReference>
<dbReference type="GO" id="GO:0003729">
    <property type="term" value="F:mRNA binding"/>
    <property type="evidence" value="ECO:0007669"/>
    <property type="project" value="TreeGrafter"/>
</dbReference>
<dbReference type="STRING" id="796925.A0A137NTA3"/>
<evidence type="ECO:0000313" key="5">
    <source>
        <dbReference type="EMBL" id="KXN65976.1"/>
    </source>
</evidence>
<feature type="region of interest" description="Disordered" evidence="2">
    <location>
        <begin position="333"/>
        <end position="399"/>
    </location>
</feature>
<dbReference type="InterPro" id="IPR002483">
    <property type="entry name" value="PWI_dom"/>
</dbReference>
<dbReference type="SMART" id="SM00360">
    <property type="entry name" value="RRM"/>
    <property type="match status" value="1"/>
</dbReference>
<feature type="domain" description="PWI" evidence="4">
    <location>
        <begin position="419"/>
        <end position="510"/>
    </location>
</feature>
<reference evidence="5 6" key="1">
    <citation type="journal article" date="2015" name="Genome Biol. Evol.">
        <title>Phylogenomic analyses indicate that early fungi evolved digesting cell walls of algal ancestors of land plants.</title>
        <authorList>
            <person name="Chang Y."/>
            <person name="Wang S."/>
            <person name="Sekimoto S."/>
            <person name="Aerts A.L."/>
            <person name="Choi C."/>
            <person name="Clum A."/>
            <person name="LaButti K.M."/>
            <person name="Lindquist E.A."/>
            <person name="Yee Ngan C."/>
            <person name="Ohm R.A."/>
            <person name="Salamov A.A."/>
            <person name="Grigoriev I.V."/>
            <person name="Spatafora J.W."/>
            <person name="Berbee M.L."/>
        </authorList>
    </citation>
    <scope>NUCLEOTIDE SEQUENCE [LARGE SCALE GENOMIC DNA]</scope>
    <source>
        <strain evidence="5 6">NRRL 28638</strain>
    </source>
</reference>
<dbReference type="OMA" id="DGCVNKK"/>
<dbReference type="PROSITE" id="PS50102">
    <property type="entry name" value="RRM"/>
    <property type="match status" value="1"/>
</dbReference>
<protein>
    <recommendedName>
        <fullName evidence="7">PWI domain-containing protein</fullName>
    </recommendedName>
</protein>
<evidence type="ECO:0000256" key="2">
    <source>
        <dbReference type="SAM" id="MobiDB-lite"/>
    </source>
</evidence>
<feature type="compositionally biased region" description="Basic and acidic residues" evidence="2">
    <location>
        <begin position="307"/>
        <end position="318"/>
    </location>
</feature>
<feature type="region of interest" description="Disordered" evidence="2">
    <location>
        <begin position="307"/>
        <end position="326"/>
    </location>
</feature>